<dbReference type="InterPro" id="IPR041698">
    <property type="entry name" value="Methyltransf_25"/>
</dbReference>
<keyword evidence="2 4" id="KW-0808">Transferase</keyword>
<dbReference type="Proteomes" id="UP000183257">
    <property type="component" value="Unassembled WGS sequence"/>
</dbReference>
<keyword evidence="5" id="KW-1185">Reference proteome</keyword>
<dbReference type="EMBL" id="FPIY01000006">
    <property type="protein sequence ID" value="SFW65673.1"/>
    <property type="molecule type" value="Genomic_DNA"/>
</dbReference>
<dbReference type="GO" id="GO:0032259">
    <property type="term" value="P:methylation"/>
    <property type="evidence" value="ECO:0007669"/>
    <property type="project" value="UniProtKB-KW"/>
</dbReference>
<dbReference type="PANTHER" id="PTHR43861:SF1">
    <property type="entry name" value="TRANS-ACONITATE 2-METHYLTRANSFERASE"/>
    <property type="match status" value="1"/>
</dbReference>
<evidence type="ECO:0000259" key="3">
    <source>
        <dbReference type="Pfam" id="PF13649"/>
    </source>
</evidence>
<dbReference type="CDD" id="cd02440">
    <property type="entry name" value="AdoMet_MTases"/>
    <property type="match status" value="1"/>
</dbReference>
<evidence type="ECO:0000313" key="4">
    <source>
        <dbReference type="EMBL" id="SFW65673.1"/>
    </source>
</evidence>
<gene>
    <name evidence="4" type="ORF">SAMN05660313_03162</name>
</gene>
<dbReference type="GO" id="GO:0008168">
    <property type="term" value="F:methyltransferase activity"/>
    <property type="evidence" value="ECO:0007669"/>
    <property type="project" value="UniProtKB-KW"/>
</dbReference>
<reference evidence="5" key="1">
    <citation type="submission" date="2016-11" db="EMBL/GenBank/DDBJ databases">
        <authorList>
            <person name="Varghese N."/>
            <person name="Submissions S."/>
        </authorList>
    </citation>
    <scope>NUCLEOTIDE SEQUENCE [LARGE SCALE GENOMIC DNA]</scope>
    <source>
        <strain evidence="5">DSM 24786</strain>
    </source>
</reference>
<dbReference type="PANTHER" id="PTHR43861">
    <property type="entry name" value="TRANS-ACONITATE 2-METHYLTRANSFERASE-RELATED"/>
    <property type="match status" value="1"/>
</dbReference>
<dbReference type="RefSeq" id="WP_072304780.1">
    <property type="nucleotide sequence ID" value="NZ_FPIY01000006.1"/>
</dbReference>
<dbReference type="SUPFAM" id="SSF53335">
    <property type="entry name" value="S-adenosyl-L-methionine-dependent methyltransferases"/>
    <property type="match status" value="1"/>
</dbReference>
<evidence type="ECO:0000256" key="2">
    <source>
        <dbReference type="ARBA" id="ARBA00022679"/>
    </source>
</evidence>
<dbReference type="InterPro" id="IPR029063">
    <property type="entry name" value="SAM-dependent_MTases_sf"/>
</dbReference>
<feature type="domain" description="Methyltransferase" evidence="3">
    <location>
        <begin position="56"/>
        <end position="150"/>
    </location>
</feature>
<dbReference type="Pfam" id="PF13649">
    <property type="entry name" value="Methyltransf_25"/>
    <property type="match status" value="1"/>
</dbReference>
<proteinExistence type="predicted"/>
<protein>
    <submittedName>
        <fullName evidence="4">Methyltransferase domain-containing protein</fullName>
    </submittedName>
</protein>
<dbReference type="STRING" id="76595.SAMN05660313_03162"/>
<organism evidence="4 5">
    <name type="scientific">Cellulophaga fucicola</name>
    <dbReference type="NCBI Taxonomy" id="76595"/>
    <lineage>
        <taxon>Bacteria</taxon>
        <taxon>Pseudomonadati</taxon>
        <taxon>Bacteroidota</taxon>
        <taxon>Flavobacteriia</taxon>
        <taxon>Flavobacteriales</taxon>
        <taxon>Flavobacteriaceae</taxon>
        <taxon>Cellulophaga</taxon>
    </lineage>
</organism>
<name>A0A1K1R183_9FLAO</name>
<dbReference type="OrthoDB" id="8385759at2"/>
<evidence type="ECO:0000313" key="5">
    <source>
        <dbReference type="Proteomes" id="UP000183257"/>
    </source>
</evidence>
<dbReference type="AlphaFoldDB" id="A0A1K1R183"/>
<dbReference type="Gene3D" id="3.40.50.150">
    <property type="entry name" value="Vaccinia Virus protein VP39"/>
    <property type="match status" value="1"/>
</dbReference>
<accession>A0A1K1R183</accession>
<keyword evidence="1 4" id="KW-0489">Methyltransferase</keyword>
<evidence type="ECO:0000256" key="1">
    <source>
        <dbReference type="ARBA" id="ARBA00022603"/>
    </source>
</evidence>
<sequence>MSTDHNYVEINRQSWNNRTDTHLKSEFYDLDGFLKGKNSLNSIELNLLGDIKGKSILHLQCHFGQDTISLSRLGANVTGIDLSDKAIDSAKQIAKDTNSNTKFICCNIYDLPEHLDQKFDVIYTSYGTIGWLPDIDKWAKIVSQFLKPQGQFVFVEFHPVVWMFDDDFKKITYRYFNSGAIIETENGTYADKKADINQSYVMWNHGIGEVVNSLIKNGLEIKTFNEFDYSPYNCFNKTIEFEPGKYRIAHLEDKIPMVYSIVSKKKN</sequence>